<proteinExistence type="predicted"/>
<dbReference type="InterPro" id="IPR011992">
    <property type="entry name" value="EF-hand-dom_pair"/>
</dbReference>
<protein>
    <submittedName>
        <fullName evidence="1">Uncharacterized protein</fullName>
    </submittedName>
</protein>
<dbReference type="InParanoid" id="A0A674AFR4"/>
<keyword evidence="2" id="KW-1185">Reference proteome</keyword>
<dbReference type="AlphaFoldDB" id="A0A674AFR4"/>
<name>A0A674AFR4_SALTR</name>
<dbReference type="Proteomes" id="UP000472277">
    <property type="component" value="Chromosome 14"/>
</dbReference>
<dbReference type="GeneTree" id="ENSGT00990000211601"/>
<evidence type="ECO:0000313" key="1">
    <source>
        <dbReference type="Ensembl" id="ENSSTUP00000058294.1"/>
    </source>
</evidence>
<sequence length="122" mass="13841">IYSYSSFFSQANTLTQEQITKYKVKTQELERLMTLKGINPTKRLASSNIFLITCFCVITGKGTFNRSFLGLMALAHERAKGQDAELRAAFNVFDKEVEYVLMNASEPLNELEAAQMMEPDKD</sequence>
<reference evidence="1" key="2">
    <citation type="submission" date="2025-09" db="UniProtKB">
        <authorList>
            <consortium name="Ensembl"/>
        </authorList>
    </citation>
    <scope>IDENTIFICATION</scope>
</reference>
<organism evidence="1 2">
    <name type="scientific">Salmo trutta</name>
    <name type="common">Brown trout</name>
    <dbReference type="NCBI Taxonomy" id="8032"/>
    <lineage>
        <taxon>Eukaryota</taxon>
        <taxon>Metazoa</taxon>
        <taxon>Chordata</taxon>
        <taxon>Craniata</taxon>
        <taxon>Vertebrata</taxon>
        <taxon>Euteleostomi</taxon>
        <taxon>Actinopterygii</taxon>
        <taxon>Neopterygii</taxon>
        <taxon>Teleostei</taxon>
        <taxon>Protacanthopterygii</taxon>
        <taxon>Salmoniformes</taxon>
        <taxon>Salmonidae</taxon>
        <taxon>Salmoninae</taxon>
        <taxon>Salmo</taxon>
    </lineage>
</organism>
<accession>A0A674AFR4</accession>
<evidence type="ECO:0000313" key="2">
    <source>
        <dbReference type="Proteomes" id="UP000472277"/>
    </source>
</evidence>
<dbReference type="OMA" id="QMMEPDK"/>
<reference evidence="1" key="1">
    <citation type="submission" date="2025-08" db="UniProtKB">
        <authorList>
            <consortium name="Ensembl"/>
        </authorList>
    </citation>
    <scope>IDENTIFICATION</scope>
</reference>
<dbReference type="Ensembl" id="ENSSTUT00000061173.1">
    <property type="protein sequence ID" value="ENSSTUP00000058294.1"/>
    <property type="gene ID" value="ENSSTUG00000024955.1"/>
</dbReference>
<dbReference type="SUPFAM" id="SSF47473">
    <property type="entry name" value="EF-hand"/>
    <property type="match status" value="1"/>
</dbReference>